<dbReference type="GO" id="GO:0003964">
    <property type="term" value="F:RNA-directed DNA polymerase activity"/>
    <property type="evidence" value="ECO:0007669"/>
    <property type="project" value="UniProtKB-KW"/>
</dbReference>
<keyword evidence="1" id="KW-0645">Protease</keyword>
<keyword evidence="5" id="KW-0255">Endonuclease</keyword>
<dbReference type="Gene3D" id="2.40.70.10">
    <property type="entry name" value="Acid Proteases"/>
    <property type="match status" value="1"/>
</dbReference>
<name>A0AAP0E0T9_9MAGN</name>
<comment type="caution">
    <text evidence="9">The sequence shown here is derived from an EMBL/GenBank/DDBJ whole genome shotgun (WGS) entry which is preliminary data.</text>
</comment>
<dbReference type="PANTHER" id="PTHR24559:SF444">
    <property type="entry name" value="REVERSE TRANSCRIPTASE DOMAIN-CONTAINING PROTEIN"/>
    <property type="match status" value="1"/>
</dbReference>
<organism evidence="9 10">
    <name type="scientific">Stephania cephalantha</name>
    <dbReference type="NCBI Taxonomy" id="152367"/>
    <lineage>
        <taxon>Eukaryota</taxon>
        <taxon>Viridiplantae</taxon>
        <taxon>Streptophyta</taxon>
        <taxon>Embryophyta</taxon>
        <taxon>Tracheophyta</taxon>
        <taxon>Spermatophyta</taxon>
        <taxon>Magnoliopsida</taxon>
        <taxon>Ranunculales</taxon>
        <taxon>Menispermaceae</taxon>
        <taxon>Menispermoideae</taxon>
        <taxon>Cissampelideae</taxon>
        <taxon>Stephania</taxon>
    </lineage>
</organism>
<dbReference type="AlphaFoldDB" id="A0AAP0E0T9"/>
<evidence type="ECO:0000256" key="5">
    <source>
        <dbReference type="ARBA" id="ARBA00022759"/>
    </source>
</evidence>
<keyword evidence="2" id="KW-0808">Transferase</keyword>
<proteinExistence type="predicted"/>
<dbReference type="GO" id="GO:0008233">
    <property type="term" value="F:peptidase activity"/>
    <property type="evidence" value="ECO:0007669"/>
    <property type="project" value="UniProtKB-KW"/>
</dbReference>
<evidence type="ECO:0000256" key="2">
    <source>
        <dbReference type="ARBA" id="ARBA00022679"/>
    </source>
</evidence>
<feature type="domain" description="Reverse transcriptase" evidence="8">
    <location>
        <begin position="215"/>
        <end position="394"/>
    </location>
</feature>
<evidence type="ECO:0000256" key="1">
    <source>
        <dbReference type="ARBA" id="ARBA00022670"/>
    </source>
</evidence>
<dbReference type="InterPro" id="IPR021109">
    <property type="entry name" value="Peptidase_aspartic_dom_sf"/>
</dbReference>
<dbReference type="CDD" id="cd00303">
    <property type="entry name" value="retropepsin_like"/>
    <property type="match status" value="1"/>
</dbReference>
<evidence type="ECO:0000256" key="3">
    <source>
        <dbReference type="ARBA" id="ARBA00022695"/>
    </source>
</evidence>
<gene>
    <name evidence="9" type="ORF">Scep_029218</name>
</gene>
<dbReference type="Pfam" id="PF08284">
    <property type="entry name" value="RVP_2"/>
    <property type="match status" value="1"/>
</dbReference>
<evidence type="ECO:0000313" key="10">
    <source>
        <dbReference type="Proteomes" id="UP001419268"/>
    </source>
</evidence>
<dbReference type="GO" id="GO:0004519">
    <property type="term" value="F:endonuclease activity"/>
    <property type="evidence" value="ECO:0007669"/>
    <property type="project" value="UniProtKB-KW"/>
</dbReference>
<evidence type="ECO:0000256" key="4">
    <source>
        <dbReference type="ARBA" id="ARBA00022722"/>
    </source>
</evidence>
<keyword evidence="6" id="KW-0378">Hydrolase</keyword>
<keyword evidence="10" id="KW-1185">Reference proteome</keyword>
<dbReference type="InterPro" id="IPR000477">
    <property type="entry name" value="RT_dom"/>
</dbReference>
<dbReference type="PROSITE" id="PS50878">
    <property type="entry name" value="RT_POL"/>
    <property type="match status" value="1"/>
</dbReference>
<evidence type="ECO:0000256" key="6">
    <source>
        <dbReference type="ARBA" id="ARBA00022801"/>
    </source>
</evidence>
<dbReference type="GO" id="GO:0006508">
    <property type="term" value="P:proteolysis"/>
    <property type="evidence" value="ECO:0007669"/>
    <property type="project" value="UniProtKB-KW"/>
</dbReference>
<dbReference type="InterPro" id="IPR043502">
    <property type="entry name" value="DNA/RNA_pol_sf"/>
</dbReference>
<accession>A0AAP0E0T9</accession>
<dbReference type="Pfam" id="PF00078">
    <property type="entry name" value="RVT_1"/>
    <property type="match status" value="1"/>
</dbReference>
<evidence type="ECO:0000259" key="8">
    <source>
        <dbReference type="PROSITE" id="PS50878"/>
    </source>
</evidence>
<dbReference type="InterPro" id="IPR043128">
    <property type="entry name" value="Rev_trsase/Diguanyl_cyclase"/>
</dbReference>
<evidence type="ECO:0000313" key="9">
    <source>
        <dbReference type="EMBL" id="KAK9082747.1"/>
    </source>
</evidence>
<dbReference type="Gene3D" id="3.10.10.10">
    <property type="entry name" value="HIV Type 1 Reverse Transcriptase, subunit A, domain 1"/>
    <property type="match status" value="1"/>
</dbReference>
<dbReference type="FunFam" id="3.30.70.270:FF:000020">
    <property type="entry name" value="Transposon Tf2-6 polyprotein-like Protein"/>
    <property type="match status" value="1"/>
</dbReference>
<protein>
    <recommendedName>
        <fullName evidence="8">Reverse transcriptase domain-containing protein</fullName>
    </recommendedName>
</protein>
<evidence type="ECO:0000256" key="7">
    <source>
        <dbReference type="ARBA" id="ARBA00022918"/>
    </source>
</evidence>
<dbReference type="FunFam" id="3.10.10.10:FF:000007">
    <property type="entry name" value="Retrovirus-related Pol polyprotein from transposon 17.6-like Protein"/>
    <property type="match status" value="1"/>
</dbReference>
<dbReference type="EMBL" id="JBBNAG010000013">
    <property type="protein sequence ID" value="KAK9082747.1"/>
    <property type="molecule type" value="Genomic_DNA"/>
</dbReference>
<dbReference type="CDD" id="cd01647">
    <property type="entry name" value="RT_LTR"/>
    <property type="match status" value="1"/>
</dbReference>
<keyword evidence="3" id="KW-0548">Nucleotidyltransferase</keyword>
<keyword evidence="4" id="KW-0540">Nuclease</keyword>
<dbReference type="InterPro" id="IPR053134">
    <property type="entry name" value="RNA-dir_DNA_polymerase"/>
</dbReference>
<sequence>MVSICGYRAYVLFDSGSTVSFIYVKSHSRMLGLKPISVEVHLILSTAVEIECTLIFTVERCPVEIDEGSSYCRFRGARILEFDALLGMDWLASYHAHIDCFAKTVRFEIPGRPVFVYSGSTPRAVSTRGRLATSGEMETLVSVYTIAESHEPKLAEIPVVCEFPTCLGRLTGLPPPKEIDFIIELVPGTKSISIPPYRMAPRELEELRKQLQELSEKGFITPSISPWGAPVLFVKKKDGTLRLCIDYRQLNKVTVKNKYPLPRIDDLFDQLRGAQFFSKIDLRSGYHQLRIREDDRYITAFSTRYGHYQFTVMPFGLTNAPAMFMDLMHRVMRPYLDRFVIVFIDDILVYSKTREDHEQHLGETLQTLREHRLYAKFSKCEFWLSEVKFLGHVVGAAGIAVDPTKIQVILDWPAPTSVTEIRSFLGLAGYYRRFVKDFSKIASPMTKLTQKDVKFHWSDECEESFAKLKNLLTTHF</sequence>
<reference evidence="9 10" key="1">
    <citation type="submission" date="2024-01" db="EMBL/GenBank/DDBJ databases">
        <title>Genome assemblies of Stephania.</title>
        <authorList>
            <person name="Yang L."/>
        </authorList>
    </citation>
    <scope>NUCLEOTIDE SEQUENCE [LARGE SCALE GENOMIC DNA]</scope>
    <source>
        <strain evidence="9">JXDWG</strain>
        <tissue evidence="9">Leaf</tissue>
    </source>
</reference>
<dbReference type="Proteomes" id="UP001419268">
    <property type="component" value="Unassembled WGS sequence"/>
</dbReference>
<dbReference type="Gene3D" id="3.30.70.270">
    <property type="match status" value="2"/>
</dbReference>
<dbReference type="PANTHER" id="PTHR24559">
    <property type="entry name" value="TRANSPOSON TY3-I GAG-POL POLYPROTEIN"/>
    <property type="match status" value="1"/>
</dbReference>
<keyword evidence="7" id="KW-0695">RNA-directed DNA polymerase</keyword>
<dbReference type="SUPFAM" id="SSF56672">
    <property type="entry name" value="DNA/RNA polymerases"/>
    <property type="match status" value="1"/>
</dbReference>